<dbReference type="AlphaFoldDB" id="A0A1G2F914"/>
<dbReference type="InterPro" id="IPR043148">
    <property type="entry name" value="TagF_C"/>
</dbReference>
<reference evidence="1 2" key="1">
    <citation type="journal article" date="2016" name="Nat. Commun.">
        <title>Thousands of microbial genomes shed light on interconnected biogeochemical processes in an aquifer system.</title>
        <authorList>
            <person name="Anantharaman K."/>
            <person name="Brown C.T."/>
            <person name="Hug L.A."/>
            <person name="Sharon I."/>
            <person name="Castelle C.J."/>
            <person name="Probst A.J."/>
            <person name="Thomas B.C."/>
            <person name="Singh A."/>
            <person name="Wilkins M.J."/>
            <person name="Karaoz U."/>
            <person name="Brodie E.L."/>
            <person name="Williams K.H."/>
            <person name="Hubbard S.S."/>
            <person name="Banfield J.F."/>
        </authorList>
    </citation>
    <scope>NUCLEOTIDE SEQUENCE [LARGE SCALE GENOMIC DNA]</scope>
</reference>
<evidence type="ECO:0008006" key="3">
    <source>
        <dbReference type="Google" id="ProtNLM"/>
    </source>
</evidence>
<sequence>MNKMKGKRILIFQQRGWAINIGHFLAKKLQGEGCRLAAITLKRTTHEFILNQSEVKYDMIISNDEIMGRPKDYLKGDTFSLAEICRDLGIDSIWPLVSTLRNHVRSYKDKYYYGFKQNVPDEDIIDYVMAVYKCIREIFGKFKPDFIIAPNFVSLPHIMISLYAERRGIKMVSVTDSKIRGIYIFSYSYRDDKGSFYNRVDELNTGQAETKNRKPAKEYISKFRESFIGQDYTDKWELKRKKRTLWQNIRFELSPYRTIAGWYLKKHQKKNFLESTGITIDYRPPRIILRDHYSQKRYRKFMNRFNYYPFEKIKKFVYFPLQFQPEASIDVIAPYFNNQIEIARQIALSLPDDYTLVVKEHPEMIGLRPPSYIDKIDRTVNVKLVDYRISNEEILKKADLIIAASGTTITEAAFLNKPVIQFGNLGTTLKLPNVFKHSDMTTLSEKIKDVLKINLNIPEYERRLENYVAAAYDTGFDIGYMTIWEKGKKDKIDALWEVYKKEIERAL</sequence>
<proteinExistence type="predicted"/>
<evidence type="ECO:0000313" key="1">
    <source>
        <dbReference type="EMBL" id="OGZ34031.1"/>
    </source>
</evidence>
<evidence type="ECO:0000313" key="2">
    <source>
        <dbReference type="Proteomes" id="UP000179099"/>
    </source>
</evidence>
<dbReference type="Proteomes" id="UP000179099">
    <property type="component" value="Unassembled WGS sequence"/>
</dbReference>
<accession>A0A1G2F914</accession>
<dbReference type="EMBL" id="MHMW01000020">
    <property type="protein sequence ID" value="OGZ34031.1"/>
    <property type="molecule type" value="Genomic_DNA"/>
</dbReference>
<dbReference type="STRING" id="1801992.A2Y98_02930"/>
<dbReference type="Gene3D" id="3.40.50.12580">
    <property type="match status" value="1"/>
</dbReference>
<dbReference type="SUPFAM" id="SSF53756">
    <property type="entry name" value="UDP-Glycosyltransferase/glycogen phosphorylase"/>
    <property type="match status" value="1"/>
</dbReference>
<comment type="caution">
    <text evidence="1">The sequence shown here is derived from an EMBL/GenBank/DDBJ whole genome shotgun (WGS) entry which is preliminary data.</text>
</comment>
<organism evidence="1 2">
    <name type="scientific">Candidatus Portnoybacteria bacterium RBG_19FT_COMBO_36_7</name>
    <dbReference type="NCBI Taxonomy" id="1801992"/>
    <lineage>
        <taxon>Bacteria</taxon>
        <taxon>Candidatus Portnoyibacteriota</taxon>
    </lineage>
</organism>
<protein>
    <recommendedName>
        <fullName evidence="3">Capsule polysaccharide biosynthesis protein</fullName>
    </recommendedName>
</protein>
<gene>
    <name evidence="1" type="ORF">A2Y98_02930</name>
</gene>
<name>A0A1G2F914_9BACT</name>